<dbReference type="Proteomes" id="UP000075886">
    <property type="component" value="Unassembled WGS sequence"/>
</dbReference>
<evidence type="ECO:0008006" key="7">
    <source>
        <dbReference type="Google" id="ProtNLM"/>
    </source>
</evidence>
<dbReference type="SMART" id="SM00700">
    <property type="entry name" value="JHBP"/>
    <property type="match status" value="1"/>
</dbReference>
<dbReference type="Gene3D" id="3.15.10.30">
    <property type="entry name" value="Haemolymph juvenile hormone binding protein"/>
    <property type="match status" value="1"/>
</dbReference>
<comment type="similarity">
    <text evidence="3">Belongs to the TO family.</text>
</comment>
<evidence type="ECO:0000256" key="2">
    <source>
        <dbReference type="ARBA" id="ARBA00023108"/>
    </source>
</evidence>
<accession>A0A182QTD7</accession>
<keyword evidence="2" id="KW-0090">Biological rhythms</keyword>
<keyword evidence="1" id="KW-0732">Signal</keyword>
<evidence type="ECO:0000313" key="5">
    <source>
        <dbReference type="EnsemblMetazoa" id="AFAF016460-PA"/>
    </source>
</evidence>
<evidence type="ECO:0000313" key="6">
    <source>
        <dbReference type="Proteomes" id="UP000075886"/>
    </source>
</evidence>
<protein>
    <recommendedName>
        <fullName evidence="7">Hemolymph juvenile hormone binding protein</fullName>
    </recommendedName>
</protein>
<sequence length="337" mass="37403">PCVRSVFQGGTECAATVADYRYPFGFDNESVLTVRKKKSVTLEKKNPATPAVVSARQPETKKKPDSHAPGSSAVPAQPSHPMVTRSLLACWSLLAVVAIAHTATGAGVYERPSYILPCRRNDPEINKCIRNSLNYVKPYVGRGLPELKTPPLEPLRIEELAMENNAGAVRIKALFTDIVAQGAGNYTIKEVRSDLKKLRIDMSIAIPRVESRGKYEVIGNVLLLPVRSNGEFWTEFSDISAIAKIYGKAVERDGESFMGIEKINVDFTMKNARFKVKDHVNTQNVLGEAINQFLNQNANELIQEMRPAASQSIGKLFRKFLNDAFTNLPTRLWLLDD</sequence>
<name>A0A182QTD7_9DIPT</name>
<dbReference type="Pfam" id="PF06585">
    <property type="entry name" value="JHBP"/>
    <property type="match status" value="1"/>
</dbReference>
<dbReference type="AlphaFoldDB" id="A0A182QTD7"/>
<evidence type="ECO:0000256" key="3">
    <source>
        <dbReference type="ARBA" id="ARBA00060902"/>
    </source>
</evidence>
<dbReference type="PANTHER" id="PTHR11008">
    <property type="entry name" value="PROTEIN TAKEOUT-LIKE PROTEIN"/>
    <property type="match status" value="1"/>
</dbReference>
<evidence type="ECO:0000256" key="1">
    <source>
        <dbReference type="ARBA" id="ARBA00022729"/>
    </source>
</evidence>
<dbReference type="FunFam" id="3.15.10.30:FF:000001">
    <property type="entry name" value="Takeout-like protein 1"/>
    <property type="match status" value="1"/>
</dbReference>
<dbReference type="STRING" id="69004.A0A182QTD7"/>
<reference evidence="5" key="2">
    <citation type="submission" date="2020-05" db="UniProtKB">
        <authorList>
            <consortium name="EnsemblMetazoa"/>
        </authorList>
    </citation>
    <scope>IDENTIFICATION</scope>
    <source>
        <strain evidence="5">FAR1</strain>
    </source>
</reference>
<dbReference type="PANTHER" id="PTHR11008:SF35">
    <property type="entry name" value="PROTEIN TAKEOUT-LIKE PROTEIN"/>
    <property type="match status" value="1"/>
</dbReference>
<dbReference type="InterPro" id="IPR010562">
    <property type="entry name" value="Haemolymph_juvenile_hormone-bd"/>
</dbReference>
<dbReference type="VEuPathDB" id="VectorBase:AFAF016460"/>
<proteinExistence type="inferred from homology"/>
<dbReference type="GO" id="GO:0007623">
    <property type="term" value="P:circadian rhythm"/>
    <property type="evidence" value="ECO:0007669"/>
    <property type="project" value="UniProtKB-ARBA"/>
</dbReference>
<dbReference type="EMBL" id="AXCN02000202">
    <property type="status" value="NOT_ANNOTATED_CDS"/>
    <property type="molecule type" value="Genomic_DNA"/>
</dbReference>
<evidence type="ECO:0000256" key="4">
    <source>
        <dbReference type="SAM" id="MobiDB-lite"/>
    </source>
</evidence>
<organism evidence="5 6">
    <name type="scientific">Anopheles farauti</name>
    <dbReference type="NCBI Taxonomy" id="69004"/>
    <lineage>
        <taxon>Eukaryota</taxon>
        <taxon>Metazoa</taxon>
        <taxon>Ecdysozoa</taxon>
        <taxon>Arthropoda</taxon>
        <taxon>Hexapoda</taxon>
        <taxon>Insecta</taxon>
        <taxon>Pterygota</taxon>
        <taxon>Neoptera</taxon>
        <taxon>Endopterygota</taxon>
        <taxon>Diptera</taxon>
        <taxon>Nematocera</taxon>
        <taxon>Culicoidea</taxon>
        <taxon>Culicidae</taxon>
        <taxon>Anophelinae</taxon>
        <taxon>Anopheles</taxon>
    </lineage>
</organism>
<reference evidence="6" key="1">
    <citation type="submission" date="2014-01" db="EMBL/GenBank/DDBJ databases">
        <title>The Genome Sequence of Anopheles farauti FAR1 (V2).</title>
        <authorList>
            <consortium name="The Broad Institute Genomics Platform"/>
            <person name="Neafsey D.E."/>
            <person name="Besansky N."/>
            <person name="Howell P."/>
            <person name="Walton C."/>
            <person name="Young S.K."/>
            <person name="Zeng Q."/>
            <person name="Gargeya S."/>
            <person name="Fitzgerald M."/>
            <person name="Haas B."/>
            <person name="Abouelleil A."/>
            <person name="Allen A.W."/>
            <person name="Alvarado L."/>
            <person name="Arachchi H.M."/>
            <person name="Berlin A.M."/>
            <person name="Chapman S.B."/>
            <person name="Gainer-Dewar J."/>
            <person name="Goldberg J."/>
            <person name="Griggs A."/>
            <person name="Gujja S."/>
            <person name="Hansen M."/>
            <person name="Howarth C."/>
            <person name="Imamovic A."/>
            <person name="Ireland A."/>
            <person name="Larimer J."/>
            <person name="McCowan C."/>
            <person name="Murphy C."/>
            <person name="Pearson M."/>
            <person name="Poon T.W."/>
            <person name="Priest M."/>
            <person name="Roberts A."/>
            <person name="Saif S."/>
            <person name="Shea T."/>
            <person name="Sisk P."/>
            <person name="Sykes S."/>
            <person name="Wortman J."/>
            <person name="Nusbaum C."/>
            <person name="Birren B."/>
        </authorList>
    </citation>
    <scope>NUCLEOTIDE SEQUENCE [LARGE SCALE GENOMIC DNA]</scope>
    <source>
        <strain evidence="6">FAR1</strain>
    </source>
</reference>
<keyword evidence="6" id="KW-1185">Reference proteome</keyword>
<dbReference type="EnsemblMetazoa" id="AFAF016460-RA">
    <property type="protein sequence ID" value="AFAF016460-PA"/>
    <property type="gene ID" value="AFAF016460"/>
</dbReference>
<feature type="region of interest" description="Disordered" evidence="4">
    <location>
        <begin position="40"/>
        <end position="79"/>
    </location>
</feature>
<dbReference type="GO" id="GO:0005615">
    <property type="term" value="C:extracellular space"/>
    <property type="evidence" value="ECO:0007669"/>
    <property type="project" value="TreeGrafter"/>
</dbReference>
<dbReference type="InterPro" id="IPR038606">
    <property type="entry name" value="To_sf"/>
</dbReference>